<keyword evidence="1" id="KW-0472">Membrane</keyword>
<evidence type="ECO:0000313" key="2">
    <source>
        <dbReference type="EMBL" id="OAD78365.1"/>
    </source>
</evidence>
<reference evidence="3" key="1">
    <citation type="submission" date="2015-06" db="EMBL/GenBank/DDBJ databases">
        <title>Expansion of signal transduction pathways in fungi by whole-genome duplication.</title>
        <authorList>
            <consortium name="DOE Joint Genome Institute"/>
            <person name="Corrochano L.M."/>
            <person name="Kuo A."/>
            <person name="Marcet-Houben M."/>
            <person name="Polaino S."/>
            <person name="Salamov A."/>
            <person name="Villalobos J.M."/>
            <person name="Alvarez M.I."/>
            <person name="Avalos J."/>
            <person name="Benito E.P."/>
            <person name="Benoit I."/>
            <person name="Burger G."/>
            <person name="Camino L.P."/>
            <person name="Canovas D."/>
            <person name="Cerda-Olmedo E."/>
            <person name="Cheng J.-F."/>
            <person name="Dominguez A."/>
            <person name="Elias M."/>
            <person name="Eslava A.P."/>
            <person name="Glaser F."/>
            <person name="Grimwood J."/>
            <person name="Gutierrez G."/>
            <person name="Heitman J."/>
            <person name="Henrissat B."/>
            <person name="Iturriaga E.A."/>
            <person name="Lang B.F."/>
            <person name="Lavin J.L."/>
            <person name="Lee S."/>
            <person name="Li W."/>
            <person name="Lindquist E."/>
            <person name="Lopez-Garcia S."/>
            <person name="Luque E.M."/>
            <person name="Marcos A.T."/>
            <person name="Martin J."/>
            <person name="McCluskey K."/>
            <person name="Medina H.R."/>
            <person name="Miralles-Duran A."/>
            <person name="Miyazaki A."/>
            <person name="Munoz-Torres E."/>
            <person name="Oguiza J.A."/>
            <person name="Ohm R."/>
            <person name="Olmedo M."/>
            <person name="Orejas M."/>
            <person name="Ortiz-Castellanos L."/>
            <person name="Pisabarro A.G."/>
            <person name="Rodriguez-Romero J."/>
            <person name="Ruiz-Herrera J."/>
            <person name="Ruiz-Vazquez R."/>
            <person name="Sanz C."/>
            <person name="Schackwitz W."/>
            <person name="Schmutz J."/>
            <person name="Shahriari M."/>
            <person name="Shelest E."/>
            <person name="Silva-Franco F."/>
            <person name="Soanes D."/>
            <person name="Syed K."/>
            <person name="Tagua V.G."/>
            <person name="Talbot N.J."/>
            <person name="Thon M."/>
            <person name="De vries R.P."/>
            <person name="Wiebenga A."/>
            <person name="Yadav J.S."/>
            <person name="Braun E.L."/>
            <person name="Baker S."/>
            <person name="Garre V."/>
            <person name="Horwitz B."/>
            <person name="Torres-Martinez S."/>
            <person name="Idnurm A."/>
            <person name="Herrera-Estrella A."/>
            <person name="Gabaldon T."/>
            <person name="Grigoriev I.V."/>
        </authorList>
    </citation>
    <scope>NUCLEOTIDE SEQUENCE [LARGE SCALE GENOMIC DNA]</scope>
    <source>
        <strain evidence="3">NRRL 1555(-)</strain>
    </source>
</reference>
<evidence type="ECO:0000313" key="3">
    <source>
        <dbReference type="Proteomes" id="UP000077315"/>
    </source>
</evidence>
<dbReference type="RefSeq" id="XP_018296405.1">
    <property type="nucleotide sequence ID" value="XM_018442148.1"/>
</dbReference>
<keyword evidence="1" id="KW-1133">Transmembrane helix</keyword>
<dbReference type="AlphaFoldDB" id="A0A162Y5C4"/>
<keyword evidence="3" id="KW-1185">Reference proteome</keyword>
<accession>A0A162Y5C4</accession>
<dbReference type="Proteomes" id="UP000077315">
    <property type="component" value="Unassembled WGS sequence"/>
</dbReference>
<dbReference type="OrthoDB" id="2252907at2759"/>
<proteinExistence type="predicted"/>
<sequence>MFYYLTVAIAIVSFVPFSYCFCIYNFYTDGTLVDVKQESEVWAFAEPFSVEGLQPGDSACCHYTNKDCNLHGEQTAMVTFGVGYQNRFKYSKIKLRPAEGYGQMYRVDTSAGGTIQFTGDMNNNSIAAYSYDNTFLSSNPRPIIVEYIA</sequence>
<evidence type="ECO:0000256" key="1">
    <source>
        <dbReference type="SAM" id="Phobius"/>
    </source>
</evidence>
<feature type="transmembrane region" description="Helical" evidence="1">
    <location>
        <begin position="6"/>
        <end position="27"/>
    </location>
</feature>
<name>A0A162Y5C4_PHYB8</name>
<dbReference type="EMBL" id="KV440973">
    <property type="protein sequence ID" value="OAD78365.1"/>
    <property type="molecule type" value="Genomic_DNA"/>
</dbReference>
<dbReference type="InParanoid" id="A0A162Y5C4"/>
<dbReference type="GeneID" id="29003054"/>
<organism evidence="2 3">
    <name type="scientific">Phycomyces blakesleeanus (strain ATCC 8743b / DSM 1359 / FGSC 10004 / NBRC 33097 / NRRL 1555)</name>
    <dbReference type="NCBI Taxonomy" id="763407"/>
    <lineage>
        <taxon>Eukaryota</taxon>
        <taxon>Fungi</taxon>
        <taxon>Fungi incertae sedis</taxon>
        <taxon>Mucoromycota</taxon>
        <taxon>Mucoromycotina</taxon>
        <taxon>Mucoromycetes</taxon>
        <taxon>Mucorales</taxon>
        <taxon>Phycomycetaceae</taxon>
        <taxon>Phycomyces</taxon>
    </lineage>
</organism>
<protein>
    <submittedName>
        <fullName evidence="2">Uncharacterized protein</fullName>
    </submittedName>
</protein>
<dbReference type="VEuPathDB" id="FungiDB:PHYBLDRAFT_69688"/>
<keyword evidence="1" id="KW-0812">Transmembrane</keyword>
<gene>
    <name evidence="2" type="ORF">PHYBLDRAFT_69688</name>
</gene>